<dbReference type="RefSeq" id="XP_001882736.1">
    <property type="nucleotide sequence ID" value="XM_001882701.1"/>
</dbReference>
<evidence type="ECO:0000256" key="1">
    <source>
        <dbReference type="SAM" id="Phobius"/>
    </source>
</evidence>
<organism evidence="4">
    <name type="scientific">Laccaria bicolor (strain S238N-H82 / ATCC MYA-4686)</name>
    <name type="common">Bicoloured deceiver</name>
    <name type="synonym">Laccaria laccata var. bicolor</name>
    <dbReference type="NCBI Taxonomy" id="486041"/>
    <lineage>
        <taxon>Eukaryota</taxon>
        <taxon>Fungi</taxon>
        <taxon>Dikarya</taxon>
        <taxon>Basidiomycota</taxon>
        <taxon>Agaricomycotina</taxon>
        <taxon>Agaricomycetes</taxon>
        <taxon>Agaricomycetidae</taxon>
        <taxon>Agaricales</taxon>
        <taxon>Agaricineae</taxon>
        <taxon>Hydnangiaceae</taxon>
        <taxon>Laccaria</taxon>
    </lineage>
</organism>
<dbReference type="InParanoid" id="B0DFL7"/>
<evidence type="ECO:0000313" key="4">
    <source>
        <dbReference type="Proteomes" id="UP000001194"/>
    </source>
</evidence>
<sequence length="241" mass="26657">MTEVNATALAGIAQSLLAAKMVSLSACTITIGDEVEHIWLKPKYTRMTILWALNRYITPLGFIVITICSLPRSFEIGQFLWCWLFLLAAELGTKIVSWAVYSSEEHPPGLCSVGSPSFFSVLDSAMFILTLWRTIAYNNALNNGSTKSLMRLIQRDGIAYYATISIINLVTVVIFLFASNSTQCPIPKSTRAPCQPSHDYMRRNPIHFPRTVIPVTITKGYKIACSLAGVADGPNSYPEKQ</sequence>
<feature type="domain" description="DUF6533" evidence="2">
    <location>
        <begin position="27"/>
        <end position="60"/>
    </location>
</feature>
<dbReference type="Proteomes" id="UP000001194">
    <property type="component" value="Unassembled WGS sequence"/>
</dbReference>
<keyword evidence="1" id="KW-1133">Transmembrane helix</keyword>
<name>B0DFL7_LACBS</name>
<dbReference type="EMBL" id="DS547107">
    <property type="protein sequence ID" value="EDR06889.1"/>
    <property type="molecule type" value="Genomic_DNA"/>
</dbReference>
<dbReference type="InterPro" id="IPR045340">
    <property type="entry name" value="DUF6533"/>
</dbReference>
<evidence type="ECO:0000259" key="2">
    <source>
        <dbReference type="Pfam" id="PF20151"/>
    </source>
</evidence>
<keyword evidence="4" id="KW-1185">Reference proteome</keyword>
<dbReference type="OrthoDB" id="3242376at2759"/>
<dbReference type="HOGENOM" id="CLU_1151948_0_0_1"/>
<proteinExistence type="predicted"/>
<feature type="transmembrane region" description="Helical" evidence="1">
    <location>
        <begin position="113"/>
        <end position="137"/>
    </location>
</feature>
<dbReference type="Pfam" id="PF20151">
    <property type="entry name" value="DUF6533"/>
    <property type="match status" value="1"/>
</dbReference>
<dbReference type="AlphaFoldDB" id="B0DFL7"/>
<dbReference type="GeneID" id="6078366"/>
<evidence type="ECO:0000313" key="3">
    <source>
        <dbReference type="EMBL" id="EDR06889.1"/>
    </source>
</evidence>
<reference evidence="3 4" key="1">
    <citation type="journal article" date="2008" name="Nature">
        <title>The genome of Laccaria bicolor provides insights into mycorrhizal symbiosis.</title>
        <authorList>
            <person name="Martin F."/>
            <person name="Aerts A."/>
            <person name="Ahren D."/>
            <person name="Brun A."/>
            <person name="Danchin E.G.J."/>
            <person name="Duchaussoy F."/>
            <person name="Gibon J."/>
            <person name="Kohler A."/>
            <person name="Lindquist E."/>
            <person name="Pereda V."/>
            <person name="Salamov A."/>
            <person name="Shapiro H.J."/>
            <person name="Wuyts J."/>
            <person name="Blaudez D."/>
            <person name="Buee M."/>
            <person name="Brokstein P."/>
            <person name="Canbaeck B."/>
            <person name="Cohen D."/>
            <person name="Courty P.E."/>
            <person name="Coutinho P.M."/>
            <person name="Delaruelle C."/>
            <person name="Detter J.C."/>
            <person name="Deveau A."/>
            <person name="DiFazio S."/>
            <person name="Duplessis S."/>
            <person name="Fraissinet-Tachet L."/>
            <person name="Lucic E."/>
            <person name="Frey-Klett P."/>
            <person name="Fourrey C."/>
            <person name="Feussner I."/>
            <person name="Gay G."/>
            <person name="Grimwood J."/>
            <person name="Hoegger P.J."/>
            <person name="Jain P."/>
            <person name="Kilaru S."/>
            <person name="Labbe J."/>
            <person name="Lin Y.C."/>
            <person name="Legue V."/>
            <person name="Le Tacon F."/>
            <person name="Marmeisse R."/>
            <person name="Melayah D."/>
            <person name="Montanini B."/>
            <person name="Muratet M."/>
            <person name="Nehls U."/>
            <person name="Niculita-Hirzel H."/>
            <person name="Oudot-Le Secq M.P."/>
            <person name="Peter M."/>
            <person name="Quesneville H."/>
            <person name="Rajashekar B."/>
            <person name="Reich M."/>
            <person name="Rouhier N."/>
            <person name="Schmutz J."/>
            <person name="Yin T."/>
            <person name="Chalot M."/>
            <person name="Henrissat B."/>
            <person name="Kuees U."/>
            <person name="Lucas S."/>
            <person name="Van de Peer Y."/>
            <person name="Podila G.K."/>
            <person name="Polle A."/>
            <person name="Pukkila P.J."/>
            <person name="Richardson P.M."/>
            <person name="Rouze P."/>
            <person name="Sanders I.R."/>
            <person name="Stajich J.E."/>
            <person name="Tunlid A."/>
            <person name="Tuskan G."/>
            <person name="Grigoriev I.V."/>
        </authorList>
    </citation>
    <scope>NUCLEOTIDE SEQUENCE [LARGE SCALE GENOMIC DNA]</scope>
    <source>
        <strain evidence="4">S238N-H82 / ATCC MYA-4686</strain>
    </source>
</reference>
<feature type="transmembrane region" description="Helical" evidence="1">
    <location>
        <begin position="158"/>
        <end position="178"/>
    </location>
</feature>
<feature type="transmembrane region" description="Helical" evidence="1">
    <location>
        <begin position="80"/>
        <end position="101"/>
    </location>
</feature>
<accession>B0DFL7</accession>
<dbReference type="KEGG" id="lbc:LACBIDRAFT_328665"/>
<protein>
    <submittedName>
        <fullName evidence="3">Predicted protein</fullName>
    </submittedName>
</protein>
<dbReference type="STRING" id="486041.B0DFL7"/>
<feature type="transmembrane region" description="Helical" evidence="1">
    <location>
        <begin position="49"/>
        <end position="68"/>
    </location>
</feature>
<keyword evidence="1" id="KW-0472">Membrane</keyword>
<keyword evidence="1" id="KW-0812">Transmembrane</keyword>
<gene>
    <name evidence="3" type="ORF">LACBIDRAFT_328665</name>
</gene>